<evidence type="ECO:0000256" key="6">
    <source>
        <dbReference type="RuleBase" id="RU367022"/>
    </source>
</evidence>
<comment type="caution">
    <text evidence="7">The sequence shown here is derived from an EMBL/GenBank/DDBJ whole genome shotgun (WGS) entry which is preliminary data.</text>
</comment>
<organism evidence="7 8">
    <name type="scientific">Lithospermum erythrorhizon</name>
    <name type="common">Purple gromwell</name>
    <name type="synonym">Lithospermum officinale var. erythrorhizon</name>
    <dbReference type="NCBI Taxonomy" id="34254"/>
    <lineage>
        <taxon>Eukaryota</taxon>
        <taxon>Viridiplantae</taxon>
        <taxon>Streptophyta</taxon>
        <taxon>Embryophyta</taxon>
        <taxon>Tracheophyta</taxon>
        <taxon>Spermatophyta</taxon>
        <taxon>Magnoliopsida</taxon>
        <taxon>eudicotyledons</taxon>
        <taxon>Gunneridae</taxon>
        <taxon>Pentapetalae</taxon>
        <taxon>asterids</taxon>
        <taxon>lamiids</taxon>
        <taxon>Boraginales</taxon>
        <taxon>Boraginaceae</taxon>
        <taxon>Boraginoideae</taxon>
        <taxon>Lithospermeae</taxon>
        <taxon>Lithospermum</taxon>
    </lineage>
</organism>
<dbReference type="AlphaFoldDB" id="A0AAV3RTS3"/>
<evidence type="ECO:0000313" key="8">
    <source>
        <dbReference type="Proteomes" id="UP001454036"/>
    </source>
</evidence>
<feature type="transmembrane region" description="Helical" evidence="6">
    <location>
        <begin position="86"/>
        <end position="105"/>
    </location>
</feature>
<dbReference type="Proteomes" id="UP001454036">
    <property type="component" value="Unassembled WGS sequence"/>
</dbReference>
<dbReference type="Pfam" id="PF04145">
    <property type="entry name" value="Ctr"/>
    <property type="match status" value="1"/>
</dbReference>
<gene>
    <name evidence="7" type="ORF">LIER_31307</name>
</gene>
<evidence type="ECO:0000256" key="1">
    <source>
        <dbReference type="ARBA" id="ARBA00006921"/>
    </source>
</evidence>
<keyword evidence="8" id="KW-1185">Reference proteome</keyword>
<dbReference type="PANTHER" id="PTHR12483:SF85">
    <property type="entry name" value="COPPER TRANSPORT PROTEIN"/>
    <property type="match status" value="1"/>
</dbReference>
<evidence type="ECO:0000256" key="3">
    <source>
        <dbReference type="ARBA" id="ARBA00022796"/>
    </source>
</evidence>
<comment type="similarity">
    <text evidence="1 6">Belongs to the copper transporter (Ctr) (TC 1.A.56) family. SLC31A subfamily.</text>
</comment>
<keyword evidence="2 6" id="KW-0812">Transmembrane</keyword>
<keyword evidence="3 6" id="KW-0187">Copper transport</keyword>
<evidence type="ECO:0000313" key="7">
    <source>
        <dbReference type="EMBL" id="GAA0183990.1"/>
    </source>
</evidence>
<keyword evidence="4 6" id="KW-1133">Transmembrane helix</keyword>
<evidence type="ECO:0000256" key="2">
    <source>
        <dbReference type="ARBA" id="ARBA00022692"/>
    </source>
</evidence>
<keyword evidence="6" id="KW-0813">Transport</keyword>
<dbReference type="PANTHER" id="PTHR12483">
    <property type="entry name" value="SOLUTE CARRIER FAMILY 31 COPPER TRANSPORTERS"/>
    <property type="match status" value="1"/>
</dbReference>
<comment type="subcellular location">
    <subcellularLocation>
        <location evidence="6">Membrane</location>
        <topology evidence="6">Multi-pass membrane protein</topology>
    </subcellularLocation>
</comment>
<keyword evidence="5 6" id="KW-0472">Membrane</keyword>
<keyword evidence="6" id="KW-0406">Ion transport</keyword>
<proteinExistence type="inferred from homology"/>
<dbReference type="InterPro" id="IPR007274">
    <property type="entry name" value="Cop_transporter"/>
</dbReference>
<dbReference type="EMBL" id="BAABME010011584">
    <property type="protein sequence ID" value="GAA0183990.1"/>
    <property type="molecule type" value="Genomic_DNA"/>
</dbReference>
<evidence type="ECO:0000256" key="5">
    <source>
        <dbReference type="ARBA" id="ARBA00023136"/>
    </source>
</evidence>
<keyword evidence="6" id="KW-0186">Copper</keyword>
<dbReference type="GO" id="GO:0005375">
    <property type="term" value="F:copper ion transmembrane transporter activity"/>
    <property type="evidence" value="ECO:0007669"/>
    <property type="project" value="UniProtKB-UniRule"/>
</dbReference>
<accession>A0AAV3RTS3</accession>
<protein>
    <recommendedName>
        <fullName evidence="6">Copper transport protein</fullName>
    </recommendedName>
</protein>
<reference evidence="7 8" key="1">
    <citation type="submission" date="2024-01" db="EMBL/GenBank/DDBJ databases">
        <title>The complete chloroplast genome sequence of Lithospermum erythrorhizon: insights into the phylogenetic relationship among Boraginaceae species and the maternal lineages of purple gromwells.</title>
        <authorList>
            <person name="Okada T."/>
            <person name="Watanabe K."/>
        </authorList>
    </citation>
    <scope>NUCLEOTIDE SEQUENCE [LARGE SCALE GENOMIC DNA]</scope>
</reference>
<dbReference type="GO" id="GO:0005886">
    <property type="term" value="C:plasma membrane"/>
    <property type="evidence" value="ECO:0007669"/>
    <property type="project" value="TreeGrafter"/>
</dbReference>
<sequence>MSMIMPMPMPTPTGPASSNDSMSNHLGMYRLALLFVFLMALAVEVLSLSPSIRAPKTPFLGGLILASINTFCVALGYLVMLSVMSYNIGVFIAAVAGHFCGYFVVKFRRLQSSPSSNISTNKV</sequence>
<name>A0AAV3RTS3_LITER</name>
<feature type="transmembrane region" description="Helical" evidence="6">
    <location>
        <begin position="57"/>
        <end position="79"/>
    </location>
</feature>
<evidence type="ECO:0000256" key="4">
    <source>
        <dbReference type="ARBA" id="ARBA00022989"/>
    </source>
</evidence>